<dbReference type="Pfam" id="PF13041">
    <property type="entry name" value="PPR_2"/>
    <property type="match status" value="1"/>
</dbReference>
<dbReference type="InterPro" id="IPR051240">
    <property type="entry name" value="Mito_RNA-Proc/Resp"/>
</dbReference>
<evidence type="ECO:0008006" key="6">
    <source>
        <dbReference type="Google" id="ProtNLM"/>
    </source>
</evidence>
<feature type="repeat" description="PPR" evidence="3">
    <location>
        <begin position="416"/>
        <end position="450"/>
    </location>
</feature>
<feature type="repeat" description="PPR" evidence="3">
    <location>
        <begin position="381"/>
        <end position="415"/>
    </location>
</feature>
<dbReference type="AlphaFoldDB" id="A0A8T0MNG1"/>
<dbReference type="InterPro" id="IPR002885">
    <property type="entry name" value="PPR_rpt"/>
</dbReference>
<dbReference type="PROSITE" id="PS51375">
    <property type="entry name" value="PPR"/>
    <property type="match status" value="4"/>
</dbReference>
<organism evidence="4 5">
    <name type="scientific">Panicum virgatum</name>
    <name type="common">Blackwell switchgrass</name>
    <dbReference type="NCBI Taxonomy" id="38727"/>
    <lineage>
        <taxon>Eukaryota</taxon>
        <taxon>Viridiplantae</taxon>
        <taxon>Streptophyta</taxon>
        <taxon>Embryophyta</taxon>
        <taxon>Tracheophyta</taxon>
        <taxon>Spermatophyta</taxon>
        <taxon>Magnoliopsida</taxon>
        <taxon>Liliopsida</taxon>
        <taxon>Poales</taxon>
        <taxon>Poaceae</taxon>
        <taxon>PACMAD clade</taxon>
        <taxon>Panicoideae</taxon>
        <taxon>Panicodae</taxon>
        <taxon>Paniceae</taxon>
        <taxon>Panicinae</taxon>
        <taxon>Panicum</taxon>
        <taxon>Panicum sect. Hiantes</taxon>
    </lineage>
</organism>
<keyword evidence="2" id="KW-0809">Transit peptide</keyword>
<evidence type="ECO:0000256" key="2">
    <source>
        <dbReference type="ARBA" id="ARBA00022946"/>
    </source>
</evidence>
<dbReference type="PANTHER" id="PTHR47933">
    <property type="entry name" value="PENTATRICOPEPTIDE REPEAT-CONTAINING PROTEIN 1, MITOCHONDRIAL"/>
    <property type="match status" value="1"/>
</dbReference>
<reference evidence="4" key="1">
    <citation type="submission" date="2020-05" db="EMBL/GenBank/DDBJ databases">
        <title>WGS assembly of Panicum virgatum.</title>
        <authorList>
            <person name="Lovell J.T."/>
            <person name="Jenkins J."/>
            <person name="Shu S."/>
            <person name="Juenger T.E."/>
            <person name="Schmutz J."/>
        </authorList>
    </citation>
    <scope>NUCLEOTIDE SEQUENCE</scope>
    <source>
        <strain evidence="4">AP13</strain>
    </source>
</reference>
<dbReference type="Gene3D" id="1.25.40.10">
    <property type="entry name" value="Tetratricopeptide repeat domain"/>
    <property type="match status" value="3"/>
</dbReference>
<evidence type="ECO:0000256" key="1">
    <source>
        <dbReference type="ARBA" id="ARBA00022737"/>
    </source>
</evidence>
<feature type="repeat" description="PPR" evidence="3">
    <location>
        <begin position="282"/>
        <end position="316"/>
    </location>
</feature>
<dbReference type="EMBL" id="CM029054">
    <property type="protein sequence ID" value="KAG2537973.1"/>
    <property type="molecule type" value="Genomic_DNA"/>
</dbReference>
<evidence type="ECO:0000256" key="3">
    <source>
        <dbReference type="PROSITE-ProRule" id="PRU00708"/>
    </source>
</evidence>
<dbReference type="InterPro" id="IPR011990">
    <property type="entry name" value="TPR-like_helical_dom_sf"/>
</dbReference>
<keyword evidence="1" id="KW-0677">Repeat</keyword>
<name>A0A8T0MNG1_PANVG</name>
<sequence>MPPPRLESSVLTTACRFSKSITHISRTHEPCAVLRSLGVLGSCPPDVRHNASEGPPPVGLPPCFHQGVIPRGHMFGLLRFCHASASERSSEVHASEILRTLKSIGGSDNTDLSDALRQFAEKMDEEVVLKVLQKQRSNWQVTLAFFNWAAGLPVPGYAHGSTAYTEMLDILGRMKKVRLMRQLFDEIPEVRRVVVVTNRMFAVLLNRYAGAHKVQEAIEVFYLRKDYEFELDLVGFQILLMSLCRYKHVEEAEALFREKKGEFPHVIKSWNIILNGWCVERDLFTYGTFIKALTKGGRIGAAVKLFNKMWEKGINPDVAICNCIIDQLCFKKRIPEALEIFGEMNDRRCLADVATYNTLIKYLCKINRMEKGMEQSGCKLDADTYNLILNLYINWKYENGVQQVWDEMERSGSGPDQRSFTIMVHSLHSQGKLDEALQYYSTMKSRGMIPEPRTKILVKAIYMKKDGVATEDRSANMTGKDLKLDPRSRLFHVHK</sequence>
<dbReference type="NCBIfam" id="TIGR00756">
    <property type="entry name" value="PPR"/>
    <property type="match status" value="2"/>
</dbReference>
<dbReference type="Pfam" id="PF01535">
    <property type="entry name" value="PPR"/>
    <property type="match status" value="3"/>
</dbReference>
<proteinExistence type="predicted"/>
<accession>A0A8T0MNG1</accession>
<dbReference type="GO" id="GO:0003729">
    <property type="term" value="F:mRNA binding"/>
    <property type="evidence" value="ECO:0007669"/>
    <property type="project" value="TreeGrafter"/>
</dbReference>
<keyword evidence="5" id="KW-1185">Reference proteome</keyword>
<dbReference type="Pfam" id="PF12854">
    <property type="entry name" value="PPR_1"/>
    <property type="match status" value="1"/>
</dbReference>
<protein>
    <recommendedName>
        <fullName evidence="6">Pentatricopeptide repeat-containing protein</fullName>
    </recommendedName>
</protein>
<dbReference type="PANTHER" id="PTHR47933:SF11">
    <property type="entry name" value="PENTATRICOPEPTIDE REPEAT-CONTAINING PROTEIN 2"/>
    <property type="match status" value="1"/>
</dbReference>
<evidence type="ECO:0000313" key="4">
    <source>
        <dbReference type="EMBL" id="KAG2537973.1"/>
    </source>
</evidence>
<dbReference type="Proteomes" id="UP000823388">
    <property type="component" value="Chromosome 9N"/>
</dbReference>
<gene>
    <name evidence="4" type="ORF">PVAP13_9NG311100</name>
</gene>
<feature type="repeat" description="PPR" evidence="3">
    <location>
        <begin position="317"/>
        <end position="351"/>
    </location>
</feature>
<comment type="caution">
    <text evidence="4">The sequence shown here is derived from an EMBL/GenBank/DDBJ whole genome shotgun (WGS) entry which is preliminary data.</text>
</comment>
<evidence type="ECO:0000313" key="5">
    <source>
        <dbReference type="Proteomes" id="UP000823388"/>
    </source>
</evidence>